<dbReference type="InterPro" id="IPR017039">
    <property type="entry name" value="Virul_fac_BrkB"/>
</dbReference>
<sequence>MLFHRFVRFLRHLNWATLREVIDSTLSQRLPGLAAEMAYNALLALFPALMTVISAIGLSQSLQATLFNQARLLGSLAPDEVRSLIGQLIADITTRPNRQLFSLSIIAALWIFSGAVSAAMAALDLIHRTPKNQTRPFWQSKLVSLGLTIGTILLLAIASFLVFISDWLVRLIANQSCLFEPGSECQIRVSLLNLWQLGRWPIALTIVCASFAFLYRFGPSRPHPLTPILPGAILAALSWAGLSGLFRLYVAHFGNYNRIYGTIGTIIILQLWLYLSSLVMLMGAQINVAIGKSIQRPQRLRKTQLLDLAPSPQPLNDTRNNREQDQNPDRPTWDKR</sequence>
<feature type="region of interest" description="Disordered" evidence="6">
    <location>
        <begin position="309"/>
        <end position="336"/>
    </location>
</feature>
<evidence type="ECO:0000256" key="4">
    <source>
        <dbReference type="ARBA" id="ARBA00022989"/>
    </source>
</evidence>
<dbReference type="PANTHER" id="PTHR30213">
    <property type="entry name" value="INNER MEMBRANE PROTEIN YHJD"/>
    <property type="match status" value="1"/>
</dbReference>
<dbReference type="AlphaFoldDB" id="A0A1E5QCN1"/>
<keyword evidence="4 7" id="KW-1133">Transmembrane helix</keyword>
<evidence type="ECO:0000256" key="5">
    <source>
        <dbReference type="ARBA" id="ARBA00023136"/>
    </source>
</evidence>
<dbReference type="PANTHER" id="PTHR30213:SF0">
    <property type="entry name" value="UPF0761 MEMBRANE PROTEIN YIHY"/>
    <property type="match status" value="1"/>
</dbReference>
<dbReference type="EMBL" id="MJGC01000132">
    <property type="protein sequence ID" value="OEJ72409.1"/>
    <property type="molecule type" value="Genomic_DNA"/>
</dbReference>
<evidence type="ECO:0000256" key="1">
    <source>
        <dbReference type="ARBA" id="ARBA00004651"/>
    </source>
</evidence>
<feature type="compositionally biased region" description="Basic and acidic residues" evidence="6">
    <location>
        <begin position="319"/>
        <end position="336"/>
    </location>
</feature>
<feature type="transmembrane region" description="Helical" evidence="7">
    <location>
        <begin position="142"/>
        <end position="164"/>
    </location>
</feature>
<evidence type="ECO:0000256" key="2">
    <source>
        <dbReference type="ARBA" id="ARBA00022475"/>
    </source>
</evidence>
<organism evidence="8">
    <name type="scientific">Desertifilum tharense IPPAS B-1220</name>
    <dbReference type="NCBI Taxonomy" id="1781255"/>
    <lineage>
        <taxon>Bacteria</taxon>
        <taxon>Bacillati</taxon>
        <taxon>Cyanobacteriota</taxon>
        <taxon>Cyanophyceae</taxon>
        <taxon>Desertifilales</taxon>
        <taxon>Desertifilaceae</taxon>
        <taxon>Desertifilum</taxon>
    </lineage>
</organism>
<keyword evidence="5 7" id="KW-0472">Membrane</keyword>
<name>A0A1E5QCN1_9CYAN</name>
<dbReference type="OrthoDB" id="9775903at2"/>
<evidence type="ECO:0000256" key="3">
    <source>
        <dbReference type="ARBA" id="ARBA00022692"/>
    </source>
</evidence>
<dbReference type="NCBIfam" id="TIGR00765">
    <property type="entry name" value="yihY_not_rbn"/>
    <property type="match status" value="1"/>
</dbReference>
<dbReference type="PIRSF" id="PIRSF035875">
    <property type="entry name" value="RNase_BN"/>
    <property type="match status" value="1"/>
</dbReference>
<evidence type="ECO:0000256" key="7">
    <source>
        <dbReference type="SAM" id="Phobius"/>
    </source>
</evidence>
<feature type="transmembrane region" description="Helical" evidence="7">
    <location>
        <begin position="262"/>
        <end position="290"/>
    </location>
</feature>
<keyword evidence="3 7" id="KW-0812">Transmembrane</keyword>
<feature type="transmembrane region" description="Helical" evidence="7">
    <location>
        <begin position="200"/>
        <end position="217"/>
    </location>
</feature>
<dbReference type="GO" id="GO:0005886">
    <property type="term" value="C:plasma membrane"/>
    <property type="evidence" value="ECO:0007669"/>
    <property type="project" value="UniProtKB-SubCell"/>
</dbReference>
<feature type="transmembrane region" description="Helical" evidence="7">
    <location>
        <begin position="100"/>
        <end position="121"/>
    </location>
</feature>
<feature type="transmembrane region" description="Helical" evidence="7">
    <location>
        <begin position="37"/>
        <end position="58"/>
    </location>
</feature>
<dbReference type="Pfam" id="PF03631">
    <property type="entry name" value="Virul_fac_BrkB"/>
    <property type="match status" value="1"/>
</dbReference>
<dbReference type="RefSeq" id="WP_069970016.1">
    <property type="nucleotide sequence ID" value="NZ_CM124774.1"/>
</dbReference>
<feature type="transmembrane region" description="Helical" evidence="7">
    <location>
        <begin position="229"/>
        <end position="250"/>
    </location>
</feature>
<evidence type="ECO:0000313" key="8">
    <source>
        <dbReference type="EMBL" id="OEJ72409.1"/>
    </source>
</evidence>
<comment type="subcellular location">
    <subcellularLocation>
        <location evidence="1">Cell membrane</location>
        <topology evidence="1">Multi-pass membrane protein</topology>
    </subcellularLocation>
</comment>
<evidence type="ECO:0000256" key="6">
    <source>
        <dbReference type="SAM" id="MobiDB-lite"/>
    </source>
</evidence>
<gene>
    <name evidence="8" type="ORF">BH720_25375</name>
</gene>
<proteinExistence type="predicted"/>
<keyword evidence="2" id="KW-1003">Cell membrane</keyword>
<dbReference type="STRING" id="1781255.BH720_25375"/>
<protein>
    <submittedName>
        <fullName evidence="8">Ribonuclease BN</fullName>
    </submittedName>
</protein>
<accession>A0A1E5QCN1</accession>
<reference evidence="8" key="1">
    <citation type="submission" date="2016-09" db="EMBL/GenBank/DDBJ databases">
        <title>Draft genome of thermotolerant cyanobacterium Desertifilum sp. strain IPPAS B-1220.</title>
        <authorList>
            <person name="Sinetova M.A."/>
            <person name="Bolakhan K."/>
            <person name="Zayadan B.K."/>
            <person name="Mironov K.S."/>
            <person name="Ustinova V."/>
            <person name="Kupriyanova E.V."/>
            <person name="Sidorov R.A."/>
            <person name="Skrypnik A.N."/>
            <person name="Gogoleva N.E."/>
            <person name="Gogolev Y.V."/>
            <person name="Los D.A."/>
        </authorList>
    </citation>
    <scope>NUCLEOTIDE SEQUENCE [LARGE SCALE GENOMIC DNA]</scope>
    <source>
        <strain evidence="8">IPPAS B-1220</strain>
    </source>
</reference>
<comment type="caution">
    <text evidence="8">The sequence shown here is derived from an EMBL/GenBank/DDBJ whole genome shotgun (WGS) entry which is preliminary data.</text>
</comment>